<keyword evidence="1" id="KW-0812">Transmembrane</keyword>
<feature type="domain" description="EamA" evidence="2">
    <location>
        <begin position="161"/>
        <end position="295"/>
    </location>
</feature>
<name>A0ABS2HIR6_9VIBR</name>
<gene>
    <name evidence="3" type="ORF">JQC93_09000</name>
</gene>
<feature type="transmembrane region" description="Helical" evidence="1">
    <location>
        <begin position="191"/>
        <end position="212"/>
    </location>
</feature>
<feature type="transmembrane region" description="Helical" evidence="1">
    <location>
        <begin position="93"/>
        <end position="113"/>
    </location>
</feature>
<evidence type="ECO:0000313" key="3">
    <source>
        <dbReference type="EMBL" id="MBM7036546.1"/>
    </source>
</evidence>
<sequence length="310" mass="33740">MAGILLVMFAAALWAADTLFRYPLLENNSTLQIVFFEHLVLVACIAVLAMSKPNWRFRYIKGTAFAFLLIGLFGSVIGTLAFTKAFSLMNPTIVILLQKLQPIVAISLSVILLKEKISKHFIACAVLSLSGSLLMIAPDIVALSHSDSMWYYNPAITAILLGYGCALLAVCAWGASTVYGRKLTLSGYNSVQIMTGRFGLAFITLTFLMLISGESFQLHAGDELNLLYMVLLSGLIGMFLYYKGLERIPARFGTLAELFFPVAAVGLNWWLLDISLTGYQLSGAGLLIGGTLLLSRDPVQHTKQPVLATA</sequence>
<keyword evidence="1" id="KW-0472">Membrane</keyword>
<dbReference type="EMBL" id="JAFEUM010000003">
    <property type="protein sequence ID" value="MBM7036546.1"/>
    <property type="molecule type" value="Genomic_DNA"/>
</dbReference>
<reference evidence="3 4" key="1">
    <citation type="submission" date="2021-02" db="EMBL/GenBank/DDBJ databases">
        <authorList>
            <person name="Park J.-S."/>
        </authorList>
    </citation>
    <scope>NUCLEOTIDE SEQUENCE [LARGE SCALE GENOMIC DNA]</scope>
    <source>
        <strain evidence="3 4">188UL20-2</strain>
    </source>
</reference>
<dbReference type="PANTHER" id="PTHR22911:SF79">
    <property type="entry name" value="MOBA-LIKE NTP TRANSFERASE DOMAIN-CONTAINING PROTEIN"/>
    <property type="match status" value="1"/>
</dbReference>
<keyword evidence="4" id="KW-1185">Reference proteome</keyword>
<dbReference type="SUPFAM" id="SSF103481">
    <property type="entry name" value="Multidrug resistance efflux transporter EmrE"/>
    <property type="match status" value="2"/>
</dbReference>
<accession>A0ABS2HIR6</accession>
<keyword evidence="1" id="KW-1133">Transmembrane helix</keyword>
<proteinExistence type="predicted"/>
<feature type="transmembrane region" description="Helical" evidence="1">
    <location>
        <begin position="31"/>
        <end position="50"/>
    </location>
</feature>
<evidence type="ECO:0000256" key="1">
    <source>
        <dbReference type="SAM" id="Phobius"/>
    </source>
</evidence>
<dbReference type="InterPro" id="IPR037185">
    <property type="entry name" value="EmrE-like"/>
</dbReference>
<feature type="transmembrane region" description="Helical" evidence="1">
    <location>
        <begin position="224"/>
        <end position="242"/>
    </location>
</feature>
<dbReference type="PANTHER" id="PTHR22911">
    <property type="entry name" value="ACYL-MALONYL CONDENSING ENZYME-RELATED"/>
    <property type="match status" value="1"/>
</dbReference>
<feature type="transmembrane region" description="Helical" evidence="1">
    <location>
        <begin position="120"/>
        <end position="143"/>
    </location>
</feature>
<comment type="caution">
    <text evidence="3">The sequence shown here is derived from an EMBL/GenBank/DDBJ whole genome shotgun (WGS) entry which is preliminary data.</text>
</comment>
<dbReference type="Pfam" id="PF00892">
    <property type="entry name" value="EamA"/>
    <property type="match status" value="2"/>
</dbReference>
<feature type="transmembrane region" description="Helical" evidence="1">
    <location>
        <begin position="62"/>
        <end position="81"/>
    </location>
</feature>
<feature type="transmembrane region" description="Helical" evidence="1">
    <location>
        <begin position="254"/>
        <end position="272"/>
    </location>
</feature>
<organism evidence="3 4">
    <name type="scientific">Vibrio ulleungensis</name>
    <dbReference type="NCBI Taxonomy" id="2807619"/>
    <lineage>
        <taxon>Bacteria</taxon>
        <taxon>Pseudomonadati</taxon>
        <taxon>Pseudomonadota</taxon>
        <taxon>Gammaproteobacteria</taxon>
        <taxon>Vibrionales</taxon>
        <taxon>Vibrionaceae</taxon>
        <taxon>Vibrio</taxon>
    </lineage>
</organism>
<feature type="domain" description="EamA" evidence="2">
    <location>
        <begin position="2"/>
        <end position="136"/>
    </location>
</feature>
<feature type="transmembrane region" description="Helical" evidence="1">
    <location>
        <begin position="278"/>
        <end position="295"/>
    </location>
</feature>
<dbReference type="InterPro" id="IPR000620">
    <property type="entry name" value="EamA_dom"/>
</dbReference>
<dbReference type="Proteomes" id="UP000809621">
    <property type="component" value="Unassembled WGS sequence"/>
</dbReference>
<feature type="transmembrane region" description="Helical" evidence="1">
    <location>
        <begin position="155"/>
        <end position="179"/>
    </location>
</feature>
<evidence type="ECO:0000259" key="2">
    <source>
        <dbReference type="Pfam" id="PF00892"/>
    </source>
</evidence>
<evidence type="ECO:0000313" key="4">
    <source>
        <dbReference type="Proteomes" id="UP000809621"/>
    </source>
</evidence>
<protein>
    <submittedName>
        <fullName evidence="3">DMT family transporter</fullName>
    </submittedName>
</protein>
<dbReference type="RefSeq" id="WP_205158126.1">
    <property type="nucleotide sequence ID" value="NZ_JAFEUM010000003.1"/>
</dbReference>